<protein>
    <submittedName>
        <fullName evidence="1">Uncharacterized protein</fullName>
    </submittedName>
</protein>
<evidence type="ECO:0000313" key="1">
    <source>
        <dbReference type="EMBL" id="GGD15532.1"/>
    </source>
</evidence>
<dbReference type="Proteomes" id="UP000613582">
    <property type="component" value="Unassembled WGS sequence"/>
</dbReference>
<sequence>MQRVPSAAITVIIFQRQRPESAVAACIGITDIPIGKHGKYAQHHEKGDGIHGTVVPLSLINDTRIAWLS</sequence>
<evidence type="ECO:0000313" key="2">
    <source>
        <dbReference type="Proteomes" id="UP000613582"/>
    </source>
</evidence>
<organism evidence="1 2">
    <name type="scientific">Aquisalinus flavus</name>
    <dbReference type="NCBI Taxonomy" id="1526572"/>
    <lineage>
        <taxon>Bacteria</taxon>
        <taxon>Pseudomonadati</taxon>
        <taxon>Pseudomonadota</taxon>
        <taxon>Alphaproteobacteria</taxon>
        <taxon>Parvularculales</taxon>
        <taxon>Parvularculaceae</taxon>
        <taxon>Aquisalinus</taxon>
    </lineage>
</organism>
<accession>A0A8J2V2W7</accession>
<reference evidence="1" key="1">
    <citation type="journal article" date="2014" name="Int. J. Syst. Evol. Microbiol.">
        <title>Complete genome sequence of Corynebacterium casei LMG S-19264T (=DSM 44701T), isolated from a smear-ripened cheese.</title>
        <authorList>
            <consortium name="US DOE Joint Genome Institute (JGI-PGF)"/>
            <person name="Walter F."/>
            <person name="Albersmeier A."/>
            <person name="Kalinowski J."/>
            <person name="Ruckert C."/>
        </authorList>
    </citation>
    <scope>NUCLEOTIDE SEQUENCE</scope>
    <source>
        <strain evidence="1">CGMCC 1.12921</strain>
    </source>
</reference>
<comment type="caution">
    <text evidence="1">The sequence shown here is derived from an EMBL/GenBank/DDBJ whole genome shotgun (WGS) entry which is preliminary data.</text>
</comment>
<proteinExistence type="predicted"/>
<dbReference type="EMBL" id="BMGH01000001">
    <property type="protein sequence ID" value="GGD15532.1"/>
    <property type="molecule type" value="Genomic_DNA"/>
</dbReference>
<keyword evidence="2" id="KW-1185">Reference proteome</keyword>
<name>A0A8J2V2W7_9PROT</name>
<gene>
    <name evidence="1" type="ORF">GCM10011342_25360</name>
</gene>
<dbReference type="AlphaFoldDB" id="A0A8J2V2W7"/>
<reference evidence="1" key="2">
    <citation type="submission" date="2020-09" db="EMBL/GenBank/DDBJ databases">
        <authorList>
            <person name="Sun Q."/>
            <person name="Zhou Y."/>
        </authorList>
    </citation>
    <scope>NUCLEOTIDE SEQUENCE</scope>
    <source>
        <strain evidence="1">CGMCC 1.12921</strain>
    </source>
</reference>